<evidence type="ECO:0000313" key="7">
    <source>
        <dbReference type="Proteomes" id="UP000245783"/>
    </source>
</evidence>
<name>A0A316W8Y4_9BASI</name>
<reference evidence="6 7" key="1">
    <citation type="journal article" date="2018" name="Mol. Biol. Evol.">
        <title>Broad Genomic Sampling Reveals a Smut Pathogenic Ancestry of the Fungal Clade Ustilaginomycotina.</title>
        <authorList>
            <person name="Kijpornyongpan T."/>
            <person name="Mondo S.J."/>
            <person name="Barry K."/>
            <person name="Sandor L."/>
            <person name="Lee J."/>
            <person name="Lipzen A."/>
            <person name="Pangilinan J."/>
            <person name="LaButti K."/>
            <person name="Hainaut M."/>
            <person name="Henrissat B."/>
            <person name="Grigoriev I.V."/>
            <person name="Spatafora J.W."/>
            <person name="Aime M.C."/>
        </authorList>
    </citation>
    <scope>NUCLEOTIDE SEQUENCE [LARGE SCALE GENOMIC DNA]</scope>
    <source>
        <strain evidence="6 7">MCA 4658</strain>
    </source>
</reference>
<dbReference type="PANTHER" id="PTHR19842:SF0">
    <property type="entry name" value="TARGET OF RAPAMYCIN COMPLEX SUBUNIT LST8"/>
    <property type="match status" value="1"/>
</dbReference>
<dbReference type="Pfam" id="PF00400">
    <property type="entry name" value="WD40"/>
    <property type="match status" value="5"/>
</dbReference>
<evidence type="ECO:0000313" key="6">
    <source>
        <dbReference type="EMBL" id="PWN44493.1"/>
    </source>
</evidence>
<sequence>MATSRAPAGATRAPSHVPVSGARMSPSQLGGPSSSSSAAVEAQAAAAAAAAAAATQDALSVVLCTAGYDHTIRFWEAWSGMCSKIVQHPDSQINKLAISPDKRFLAVAANQHVRLYDCAIGAPGGSSAGAGGGAGAAATGGSGNAGLNAGSNPVATFDGHAGNVTSLAWHCDAKWLVTGSEDGTLKIWDTRTSRPQRVYDHHAPVNDVVIHPNQGELVSCDQAGSVKVWDLGENGCSHELVPEEEVPIRSVTIASDGSCLVAGNNKGNVYVWRIQSGTSANTADPSSAAQLGGDDGSNGNTPNTPGGDFTDLQPVTKFRAHDKYLTRCLLSPDVRYLATCSADTTVKIWSTSRYEFALEKTLVGHQRWVWDAAFSADSAYLVTASSDHVARLWELASGETVRQYNGHNKAVVCCALNDSQLEQ</sequence>
<dbReference type="GO" id="GO:0031932">
    <property type="term" value="C:TORC2 complex"/>
    <property type="evidence" value="ECO:0007669"/>
    <property type="project" value="InterPro"/>
</dbReference>
<dbReference type="SMART" id="SM00320">
    <property type="entry name" value="WD40"/>
    <property type="match status" value="7"/>
</dbReference>
<dbReference type="PROSITE" id="PS50082">
    <property type="entry name" value="WD_REPEATS_2"/>
    <property type="match status" value="5"/>
</dbReference>
<dbReference type="STRING" id="1522189.A0A316W8Y4"/>
<dbReference type="PANTHER" id="PTHR19842">
    <property type="entry name" value="G BETA-LIKE PROTEIN GBL"/>
    <property type="match status" value="1"/>
</dbReference>
<evidence type="ECO:0000256" key="5">
    <source>
        <dbReference type="SAM" id="MobiDB-lite"/>
    </source>
</evidence>
<feature type="repeat" description="WD" evidence="4">
    <location>
        <begin position="157"/>
        <end position="198"/>
    </location>
</feature>
<dbReference type="SUPFAM" id="SSF50978">
    <property type="entry name" value="WD40 repeat-like"/>
    <property type="match status" value="1"/>
</dbReference>
<dbReference type="FunCoup" id="A0A316W8Y4">
    <property type="interactions" value="251"/>
</dbReference>
<dbReference type="PROSITE" id="PS00678">
    <property type="entry name" value="WD_REPEATS_1"/>
    <property type="match status" value="2"/>
</dbReference>
<dbReference type="InParanoid" id="A0A316W8Y4"/>
<dbReference type="InterPro" id="IPR037588">
    <property type="entry name" value="MLST8"/>
</dbReference>
<dbReference type="PRINTS" id="PR00320">
    <property type="entry name" value="GPROTEINBRPT"/>
</dbReference>
<feature type="repeat" description="WD" evidence="4">
    <location>
        <begin position="318"/>
        <end position="359"/>
    </location>
</feature>
<gene>
    <name evidence="6" type="ORF">IE81DRAFT_21756</name>
</gene>
<dbReference type="InterPro" id="IPR020472">
    <property type="entry name" value="WD40_PAC1"/>
</dbReference>
<dbReference type="Gene3D" id="2.130.10.10">
    <property type="entry name" value="YVTN repeat-like/Quinoprotein amine dehydrogenase"/>
    <property type="match status" value="1"/>
</dbReference>
<dbReference type="InterPro" id="IPR001680">
    <property type="entry name" value="WD40_rpt"/>
</dbReference>
<dbReference type="AlphaFoldDB" id="A0A316W8Y4"/>
<dbReference type="InterPro" id="IPR019775">
    <property type="entry name" value="WD40_repeat_CS"/>
</dbReference>
<feature type="region of interest" description="Disordered" evidence="5">
    <location>
        <begin position="1"/>
        <end position="35"/>
    </location>
</feature>
<feature type="repeat" description="WD" evidence="4">
    <location>
        <begin position="241"/>
        <end position="282"/>
    </location>
</feature>
<dbReference type="GO" id="GO:0031931">
    <property type="term" value="C:TORC1 complex"/>
    <property type="evidence" value="ECO:0007669"/>
    <property type="project" value="InterPro"/>
</dbReference>
<dbReference type="GO" id="GO:0032956">
    <property type="term" value="P:regulation of actin cytoskeleton organization"/>
    <property type="evidence" value="ECO:0007669"/>
    <property type="project" value="TreeGrafter"/>
</dbReference>
<dbReference type="OrthoDB" id="400at2759"/>
<dbReference type="RefSeq" id="XP_025371653.1">
    <property type="nucleotide sequence ID" value="XM_025511015.1"/>
</dbReference>
<dbReference type="InterPro" id="IPR036322">
    <property type="entry name" value="WD40_repeat_dom_sf"/>
</dbReference>
<evidence type="ECO:0000256" key="4">
    <source>
        <dbReference type="PROSITE-ProRule" id="PRU00221"/>
    </source>
</evidence>
<organism evidence="6 7">
    <name type="scientific">Ceraceosorus guamensis</name>
    <dbReference type="NCBI Taxonomy" id="1522189"/>
    <lineage>
        <taxon>Eukaryota</taxon>
        <taxon>Fungi</taxon>
        <taxon>Dikarya</taxon>
        <taxon>Basidiomycota</taxon>
        <taxon>Ustilaginomycotina</taxon>
        <taxon>Exobasidiomycetes</taxon>
        <taxon>Ceraceosorales</taxon>
        <taxon>Ceraceosoraceae</taxon>
        <taxon>Ceraceosorus</taxon>
    </lineage>
</organism>
<feature type="compositionally biased region" description="Polar residues" evidence="5">
    <location>
        <begin position="279"/>
        <end position="289"/>
    </location>
</feature>
<dbReference type="GO" id="GO:0031929">
    <property type="term" value="P:TOR signaling"/>
    <property type="evidence" value="ECO:0007669"/>
    <property type="project" value="InterPro"/>
</dbReference>
<feature type="repeat" description="WD" evidence="4">
    <location>
        <begin position="198"/>
        <end position="231"/>
    </location>
</feature>
<keyword evidence="3" id="KW-0677">Repeat</keyword>
<dbReference type="CDD" id="cd00200">
    <property type="entry name" value="WD40"/>
    <property type="match status" value="1"/>
</dbReference>
<keyword evidence="2 4" id="KW-0853">WD repeat</keyword>
<comment type="similarity">
    <text evidence="1">Belongs to the WD repeat LST8 family.</text>
</comment>
<dbReference type="PROSITE" id="PS50294">
    <property type="entry name" value="WD_REPEATS_REGION"/>
    <property type="match status" value="4"/>
</dbReference>
<feature type="region of interest" description="Disordered" evidence="5">
    <location>
        <begin position="279"/>
        <end position="310"/>
    </location>
</feature>
<feature type="compositionally biased region" description="Low complexity" evidence="5">
    <location>
        <begin position="298"/>
        <end position="307"/>
    </location>
</feature>
<dbReference type="Proteomes" id="UP000245783">
    <property type="component" value="Unassembled WGS sequence"/>
</dbReference>
<dbReference type="InterPro" id="IPR015943">
    <property type="entry name" value="WD40/YVTN_repeat-like_dom_sf"/>
</dbReference>
<evidence type="ECO:0000256" key="2">
    <source>
        <dbReference type="ARBA" id="ARBA00022574"/>
    </source>
</evidence>
<dbReference type="GeneID" id="37032885"/>
<evidence type="ECO:0000256" key="3">
    <source>
        <dbReference type="ARBA" id="ARBA00022737"/>
    </source>
</evidence>
<dbReference type="EMBL" id="KZ819361">
    <property type="protein sequence ID" value="PWN44493.1"/>
    <property type="molecule type" value="Genomic_DNA"/>
</dbReference>
<evidence type="ECO:0000256" key="1">
    <source>
        <dbReference type="ARBA" id="ARBA00009890"/>
    </source>
</evidence>
<protein>
    <submittedName>
        <fullName evidence="6">WD40 repeat-like protein</fullName>
    </submittedName>
</protein>
<feature type="repeat" description="WD" evidence="4">
    <location>
        <begin position="362"/>
        <end position="403"/>
    </location>
</feature>
<keyword evidence="7" id="KW-1185">Reference proteome</keyword>
<accession>A0A316W8Y4</accession>
<proteinExistence type="inferred from homology"/>